<evidence type="ECO:0000313" key="10">
    <source>
        <dbReference type="EMBL" id="MBK5896514.1"/>
    </source>
</evidence>
<evidence type="ECO:0000256" key="1">
    <source>
        <dbReference type="ARBA" id="ARBA00005189"/>
    </source>
</evidence>
<evidence type="ECO:0000256" key="5">
    <source>
        <dbReference type="ARBA" id="ARBA00023098"/>
    </source>
</evidence>
<dbReference type="InterPro" id="IPR002123">
    <property type="entry name" value="Plipid/glycerol_acylTrfase"/>
</dbReference>
<keyword evidence="8" id="KW-1133">Transmembrane helix</keyword>
<keyword evidence="8" id="KW-0812">Transmembrane</keyword>
<comment type="pathway">
    <text evidence="1">Lipid metabolism.</text>
</comment>
<dbReference type="CDD" id="cd07989">
    <property type="entry name" value="LPLAT_AGPAT-like"/>
    <property type="match status" value="1"/>
</dbReference>
<accession>A0ABS1IX91</accession>
<dbReference type="Proteomes" id="UP000604730">
    <property type="component" value="Unassembled WGS sequence"/>
</dbReference>
<sequence length="243" mass="27661">MRTIIVVLYLVIFGVFSLFALPFLWLVGKFNEKLKQKISQSIVKSAFGKILFISGIKKNVIGLERIPKDESVLFIFNHRGFFDIILAYYTVPVLASFVSKKEIAKVPGLRVWMRNIKCVFLDRENPREGIKAILKGIENIQRGTSMFISPEGTRNSAEGLLPFKPGSLKMAEKAGCPIVPVAITNSDKVFENHLPWIKSNRMTIEYGEPIYIHELSKESRAELLELSREEVLKLYEKNTQLAL</sequence>
<keyword evidence="4 7" id="KW-0808">Transferase</keyword>
<keyword evidence="5 7" id="KW-0443">Lipid metabolism</keyword>
<comment type="caution">
    <text evidence="10">The sequence shown here is derived from an EMBL/GenBank/DDBJ whole genome shotgun (WGS) entry which is preliminary data.</text>
</comment>
<dbReference type="EMBL" id="JAEPRJ010000001">
    <property type="protein sequence ID" value="MBK5896514.1"/>
    <property type="molecule type" value="Genomic_DNA"/>
</dbReference>
<evidence type="ECO:0000256" key="3">
    <source>
        <dbReference type="ARBA" id="ARBA00022516"/>
    </source>
</evidence>
<comment type="similarity">
    <text evidence="2 7">Belongs to the 1-acyl-sn-glycerol-3-phosphate acyltransferase family.</text>
</comment>
<dbReference type="EC" id="2.3.1.51" evidence="7"/>
<keyword evidence="7" id="KW-0594">Phospholipid biosynthesis</keyword>
<evidence type="ECO:0000313" key="11">
    <source>
        <dbReference type="Proteomes" id="UP000604730"/>
    </source>
</evidence>
<feature type="transmembrane region" description="Helical" evidence="8">
    <location>
        <begin position="6"/>
        <end position="27"/>
    </location>
</feature>
<protein>
    <recommendedName>
        <fullName evidence="7">1-acyl-sn-glycerol-3-phosphate acyltransferase</fullName>
        <ecNumber evidence="7">2.3.1.51</ecNumber>
    </recommendedName>
</protein>
<dbReference type="InterPro" id="IPR004552">
    <property type="entry name" value="AGP_acyltrans"/>
</dbReference>
<dbReference type="RefSeq" id="WP_208428081.1">
    <property type="nucleotide sequence ID" value="NZ_JAEPRJ010000001.1"/>
</dbReference>
<keyword evidence="3 7" id="KW-0444">Lipid biosynthesis</keyword>
<dbReference type="NCBIfam" id="TIGR00530">
    <property type="entry name" value="AGP_acyltrn"/>
    <property type="match status" value="1"/>
</dbReference>
<comment type="domain">
    <text evidence="7">The HXXXXD motif is essential for acyltransferase activity and may constitute the binding site for the phosphate moiety of the glycerol-3-phosphate.</text>
</comment>
<dbReference type="PANTHER" id="PTHR10434">
    <property type="entry name" value="1-ACYL-SN-GLYCEROL-3-PHOSPHATE ACYLTRANSFERASE"/>
    <property type="match status" value="1"/>
</dbReference>
<evidence type="ECO:0000256" key="8">
    <source>
        <dbReference type="SAM" id="Phobius"/>
    </source>
</evidence>
<evidence type="ECO:0000256" key="4">
    <source>
        <dbReference type="ARBA" id="ARBA00022679"/>
    </source>
</evidence>
<dbReference type="PANTHER" id="PTHR10434:SF64">
    <property type="entry name" value="1-ACYL-SN-GLYCEROL-3-PHOSPHATE ACYLTRANSFERASE-RELATED"/>
    <property type="match status" value="1"/>
</dbReference>
<feature type="domain" description="Phospholipid/glycerol acyltransferase" evidence="9">
    <location>
        <begin position="72"/>
        <end position="186"/>
    </location>
</feature>
<dbReference type="SMART" id="SM00563">
    <property type="entry name" value="PlsC"/>
    <property type="match status" value="1"/>
</dbReference>
<keyword evidence="11" id="KW-1185">Reference proteome</keyword>
<proteinExistence type="inferred from homology"/>
<keyword evidence="8" id="KW-0472">Membrane</keyword>
<keyword evidence="7" id="KW-1208">Phospholipid metabolism</keyword>
<evidence type="ECO:0000259" key="9">
    <source>
        <dbReference type="SMART" id="SM00563"/>
    </source>
</evidence>
<evidence type="ECO:0000256" key="2">
    <source>
        <dbReference type="ARBA" id="ARBA00008655"/>
    </source>
</evidence>
<dbReference type="Pfam" id="PF01553">
    <property type="entry name" value="Acyltransferase"/>
    <property type="match status" value="1"/>
</dbReference>
<reference evidence="10 11" key="1">
    <citation type="submission" date="2021-01" db="EMBL/GenBank/DDBJ databases">
        <title>Isolation and description of Catonella massiliensis sp. nov., a novel Catonella species, isolated from a stable periodontitis subject.</title>
        <authorList>
            <person name="Antezack A."/>
            <person name="Boxberger M."/>
            <person name="La Scola B."/>
            <person name="Monnet-Corti V."/>
        </authorList>
    </citation>
    <scope>NUCLEOTIDE SEQUENCE [LARGE SCALE GENOMIC DNA]</scope>
    <source>
        <strain evidence="10 11">Marseille-Q4567</strain>
    </source>
</reference>
<dbReference type="SUPFAM" id="SSF69593">
    <property type="entry name" value="Glycerol-3-phosphate (1)-acyltransferase"/>
    <property type="match status" value="1"/>
</dbReference>
<comment type="catalytic activity">
    <reaction evidence="7">
        <text>a 1-acyl-sn-glycero-3-phosphate + an acyl-CoA = a 1,2-diacyl-sn-glycero-3-phosphate + CoA</text>
        <dbReference type="Rhea" id="RHEA:19709"/>
        <dbReference type="ChEBI" id="CHEBI:57287"/>
        <dbReference type="ChEBI" id="CHEBI:57970"/>
        <dbReference type="ChEBI" id="CHEBI:58342"/>
        <dbReference type="ChEBI" id="CHEBI:58608"/>
        <dbReference type="EC" id="2.3.1.51"/>
    </reaction>
</comment>
<keyword evidence="6 7" id="KW-0012">Acyltransferase</keyword>
<evidence type="ECO:0000256" key="7">
    <source>
        <dbReference type="RuleBase" id="RU361267"/>
    </source>
</evidence>
<gene>
    <name evidence="10" type="ORF">JJN12_01760</name>
</gene>
<organism evidence="10 11">
    <name type="scientific">Catonella massiliensis</name>
    <dbReference type="NCBI Taxonomy" id="2799636"/>
    <lineage>
        <taxon>Bacteria</taxon>
        <taxon>Bacillati</taxon>
        <taxon>Bacillota</taxon>
        <taxon>Clostridia</taxon>
        <taxon>Lachnospirales</taxon>
        <taxon>Lachnospiraceae</taxon>
        <taxon>Catonella</taxon>
    </lineage>
</organism>
<evidence type="ECO:0000256" key="6">
    <source>
        <dbReference type="ARBA" id="ARBA00023315"/>
    </source>
</evidence>
<dbReference type="GO" id="GO:0016746">
    <property type="term" value="F:acyltransferase activity"/>
    <property type="evidence" value="ECO:0007669"/>
    <property type="project" value="UniProtKB-KW"/>
</dbReference>
<name>A0ABS1IX91_9FIRM</name>